<name>A0A1R3GVZ3_9ROSI</name>
<dbReference type="SMART" id="SM00320">
    <property type="entry name" value="WD40"/>
    <property type="match status" value="6"/>
</dbReference>
<feature type="domain" description="CTLH" evidence="5">
    <location>
        <begin position="95"/>
        <end position="152"/>
    </location>
</feature>
<dbReference type="Pfam" id="PF00400">
    <property type="entry name" value="WD40"/>
    <property type="match status" value="4"/>
</dbReference>
<evidence type="ECO:0000313" key="7">
    <source>
        <dbReference type="Proteomes" id="UP000187203"/>
    </source>
</evidence>
<evidence type="ECO:0000256" key="2">
    <source>
        <dbReference type="ARBA" id="ARBA00022737"/>
    </source>
</evidence>
<dbReference type="Pfam" id="PF23627">
    <property type="entry name" value="LisH_WDR26"/>
    <property type="match status" value="1"/>
</dbReference>
<gene>
    <name evidence="6" type="ORF">COLO4_33153</name>
</gene>
<feature type="repeat" description="WD" evidence="3">
    <location>
        <begin position="488"/>
        <end position="530"/>
    </location>
</feature>
<keyword evidence="7" id="KW-1185">Reference proteome</keyword>
<keyword evidence="1 3" id="KW-0853">WD repeat</keyword>
<dbReference type="Proteomes" id="UP000187203">
    <property type="component" value="Unassembled WGS sequence"/>
</dbReference>
<dbReference type="SMART" id="SM00668">
    <property type="entry name" value="CTLH"/>
    <property type="match status" value="1"/>
</dbReference>
<keyword evidence="2" id="KW-0677">Repeat</keyword>
<dbReference type="InterPro" id="IPR051350">
    <property type="entry name" value="WD_repeat-ST_regulator"/>
</dbReference>
<comment type="caution">
    <text evidence="6">The sequence shown here is derived from an EMBL/GenBank/DDBJ whole genome shotgun (WGS) entry which is preliminary data.</text>
</comment>
<organism evidence="6 7">
    <name type="scientific">Corchorus olitorius</name>
    <dbReference type="NCBI Taxonomy" id="93759"/>
    <lineage>
        <taxon>Eukaryota</taxon>
        <taxon>Viridiplantae</taxon>
        <taxon>Streptophyta</taxon>
        <taxon>Embryophyta</taxon>
        <taxon>Tracheophyta</taxon>
        <taxon>Spermatophyta</taxon>
        <taxon>Magnoliopsida</taxon>
        <taxon>eudicotyledons</taxon>
        <taxon>Gunneridae</taxon>
        <taxon>Pentapetalae</taxon>
        <taxon>rosids</taxon>
        <taxon>malvids</taxon>
        <taxon>Malvales</taxon>
        <taxon>Malvaceae</taxon>
        <taxon>Grewioideae</taxon>
        <taxon>Apeibeae</taxon>
        <taxon>Corchorus</taxon>
    </lineage>
</organism>
<dbReference type="PROSITE" id="PS50294">
    <property type="entry name" value="WD_REPEATS_REGION"/>
    <property type="match status" value="2"/>
</dbReference>
<dbReference type="PROSITE" id="PS50897">
    <property type="entry name" value="CTLH"/>
    <property type="match status" value="1"/>
</dbReference>
<accession>A0A1R3GVZ3</accession>
<dbReference type="OrthoDB" id="972532at2759"/>
<evidence type="ECO:0000256" key="1">
    <source>
        <dbReference type="ARBA" id="ARBA00022574"/>
    </source>
</evidence>
<dbReference type="STRING" id="93759.A0A1R3GVZ3"/>
<dbReference type="InterPro" id="IPR020472">
    <property type="entry name" value="WD40_PAC1"/>
</dbReference>
<protein>
    <recommendedName>
        <fullName evidence="5">CTLH domain-containing protein</fullName>
    </recommendedName>
</protein>
<dbReference type="AlphaFoldDB" id="A0A1R3GVZ3"/>
<dbReference type="Gene3D" id="2.130.10.10">
    <property type="entry name" value="YVTN repeat-like/Quinoprotein amine dehydrogenase"/>
    <property type="match status" value="2"/>
</dbReference>
<feature type="region of interest" description="Disordered" evidence="4">
    <location>
        <begin position="1"/>
        <end position="35"/>
    </location>
</feature>
<feature type="repeat" description="WD" evidence="3">
    <location>
        <begin position="268"/>
        <end position="300"/>
    </location>
</feature>
<evidence type="ECO:0000256" key="3">
    <source>
        <dbReference type="PROSITE-ProRule" id="PRU00221"/>
    </source>
</evidence>
<evidence type="ECO:0000259" key="5">
    <source>
        <dbReference type="PROSITE" id="PS50897"/>
    </source>
</evidence>
<dbReference type="InterPro" id="IPR006595">
    <property type="entry name" value="CTLH_C"/>
</dbReference>
<dbReference type="InterPro" id="IPR015943">
    <property type="entry name" value="WD40/YVTN_repeat-like_dom_sf"/>
</dbReference>
<dbReference type="PROSITE" id="PS50896">
    <property type="entry name" value="LISH"/>
    <property type="match status" value="1"/>
</dbReference>
<evidence type="ECO:0000256" key="4">
    <source>
        <dbReference type="SAM" id="MobiDB-lite"/>
    </source>
</evidence>
<dbReference type="PANTHER" id="PTHR22838">
    <property type="entry name" value="WD REPEAT PROTEIN 26-RELATED"/>
    <property type="match status" value="1"/>
</dbReference>
<evidence type="ECO:0000313" key="6">
    <source>
        <dbReference type="EMBL" id="OMO62298.1"/>
    </source>
</evidence>
<dbReference type="SUPFAM" id="SSF50978">
    <property type="entry name" value="WD40 repeat-like"/>
    <property type="match status" value="1"/>
</dbReference>
<reference evidence="7" key="1">
    <citation type="submission" date="2013-09" db="EMBL/GenBank/DDBJ databases">
        <title>Corchorus olitorius genome sequencing.</title>
        <authorList>
            <person name="Alam M."/>
            <person name="Haque M.S."/>
            <person name="Islam M.S."/>
            <person name="Emdad E.M."/>
            <person name="Islam M.M."/>
            <person name="Ahmed B."/>
            <person name="Halim A."/>
            <person name="Hossen Q.M.M."/>
            <person name="Hossain M.Z."/>
            <person name="Ahmed R."/>
            <person name="Khan M.M."/>
            <person name="Islam R."/>
            <person name="Rashid M.M."/>
            <person name="Khan S.A."/>
            <person name="Rahman M.S."/>
            <person name="Alam M."/>
            <person name="Yahiya A.S."/>
            <person name="Khan M.S."/>
            <person name="Azam M.S."/>
            <person name="Haque T."/>
            <person name="Lashkar M.Z.H."/>
            <person name="Akhand A.I."/>
            <person name="Morshed G."/>
            <person name="Roy S."/>
            <person name="Uddin K.S."/>
            <person name="Rabeya T."/>
            <person name="Hossain A.S."/>
            <person name="Chowdhury A."/>
            <person name="Snigdha A.R."/>
            <person name="Mortoza M.S."/>
            <person name="Matin S.A."/>
            <person name="Hoque S.M.E."/>
            <person name="Islam M.K."/>
            <person name="Roy D.K."/>
            <person name="Haider R."/>
            <person name="Moosa M.M."/>
            <person name="Elias S.M."/>
            <person name="Hasan A.M."/>
            <person name="Jahan S."/>
            <person name="Shafiuddin M."/>
            <person name="Mahmood N."/>
            <person name="Shommy N.S."/>
        </authorList>
    </citation>
    <scope>NUCLEOTIDE SEQUENCE [LARGE SCALE GENOMIC DNA]</scope>
    <source>
        <strain evidence="7">cv. O-4</strain>
    </source>
</reference>
<dbReference type="PRINTS" id="PR00320">
    <property type="entry name" value="GPROTEINBRPT"/>
</dbReference>
<dbReference type="InterPro" id="IPR001680">
    <property type="entry name" value="WD40_rpt"/>
</dbReference>
<dbReference type="PROSITE" id="PS50082">
    <property type="entry name" value="WD_REPEATS_2"/>
    <property type="match status" value="2"/>
</dbReference>
<proteinExistence type="predicted"/>
<dbReference type="InterPro" id="IPR036322">
    <property type="entry name" value="WD40_repeat_dom_sf"/>
</dbReference>
<feature type="compositionally biased region" description="Basic and acidic residues" evidence="4">
    <location>
        <begin position="16"/>
        <end position="30"/>
    </location>
</feature>
<dbReference type="InterPro" id="IPR006594">
    <property type="entry name" value="LisH"/>
</dbReference>
<dbReference type="EMBL" id="AWUE01021416">
    <property type="protein sequence ID" value="OMO62298.1"/>
    <property type="molecule type" value="Genomic_DNA"/>
</dbReference>
<sequence>MGVIEDIEPPLKRVKGPLEESKSLPEDHSTAEPVSCSLGDQMARPLNSQGDEETIGSKGVIKKAEFIKIITRALYSLGYDKSGALLEEESGITLHTSAVNLFMQQVTDGKWDDSVATLQLIGVSDEAIVKSASFLILEQKFLELLKMEKVTAALGTLRNEIAPLRINLNRVHELAACVISPLQYVKLGVSGKDTEGTKSRSKILEKLQKLLPAAVMIPEKRLEHLVERALDVQRGACMFHNTSDSVLSLYSDHQCEKNQIPSQTLQMLQAHNDEVWFLQFSHNGKYLASSSKDQSAIIWEEEVIRRWDANSGECLHVYEKSGIGLISCGWFPDGKGIFAGMTDRSICLWDLDGRDLECWKGQRTLRISDMAITDDGKRIISICRESAILLLDREAKFERLIEEVDMITSFSLSEDNKFLLVNLINQEIHLWNIEGDPKLVSKYKGHKRTRFVIRSCFGGFGQTFIASGSEDSQVYIWNRCSGDLLVALPGHSGAVNCVSWNPVNLHMLASASDDRTIRIWGLDNLNLKTRDHCNGAIHHCNGSS</sequence>
<dbReference type="PANTHER" id="PTHR22838:SF6">
    <property type="entry name" value="WD REPEAT-CONTAINING PROTEIN 26 HOMOLOG"/>
    <property type="match status" value="1"/>
</dbReference>